<dbReference type="OrthoDB" id="9804077at2"/>
<keyword evidence="11" id="KW-1185">Reference proteome</keyword>
<organism evidence="10 11">
    <name type="scientific">Desulfurispirillum indicum (strain ATCC BAA-1389 / DSM 22839 / S5)</name>
    <dbReference type="NCBI Taxonomy" id="653733"/>
    <lineage>
        <taxon>Bacteria</taxon>
        <taxon>Pseudomonadati</taxon>
        <taxon>Chrysiogenota</taxon>
        <taxon>Chrysiogenia</taxon>
        <taxon>Chrysiogenales</taxon>
        <taxon>Chrysiogenaceae</taxon>
        <taxon>Desulfurispirillum</taxon>
    </lineage>
</organism>
<feature type="domain" description="S1 motif" evidence="9">
    <location>
        <begin position="290"/>
        <end position="360"/>
    </location>
</feature>
<dbReference type="STRING" id="653733.Selin_0727"/>
<feature type="domain" description="S1 motif" evidence="9">
    <location>
        <begin position="205"/>
        <end position="273"/>
    </location>
</feature>
<dbReference type="InterPro" id="IPR050437">
    <property type="entry name" value="Ribos_protein_bS1-like"/>
</dbReference>
<keyword evidence="2" id="KW-0677">Repeat</keyword>
<dbReference type="CDD" id="cd04465">
    <property type="entry name" value="S1_RPS1_repeat_ec2_hs2"/>
    <property type="match status" value="1"/>
</dbReference>
<dbReference type="GO" id="GO:0003735">
    <property type="term" value="F:structural constituent of ribosome"/>
    <property type="evidence" value="ECO:0007669"/>
    <property type="project" value="TreeGrafter"/>
</dbReference>
<feature type="domain" description="S1 motif" evidence="9">
    <location>
        <begin position="31"/>
        <end position="96"/>
    </location>
</feature>
<protein>
    <recommendedName>
        <fullName evidence="7">Small ribosomal subunit protein bS1</fullName>
    </recommendedName>
    <alternativeName>
        <fullName evidence="8">30S ribosomal protein S1</fullName>
    </alternativeName>
</protein>
<keyword evidence="3" id="KW-0694">RNA-binding</keyword>
<dbReference type="GO" id="GO:0005840">
    <property type="term" value="C:ribosome"/>
    <property type="evidence" value="ECO:0007669"/>
    <property type="project" value="UniProtKB-KW"/>
</dbReference>
<evidence type="ECO:0000256" key="5">
    <source>
        <dbReference type="ARBA" id="ARBA00023274"/>
    </source>
</evidence>
<dbReference type="InParanoid" id="E6W1T9"/>
<dbReference type="PANTHER" id="PTHR10724">
    <property type="entry name" value="30S RIBOSOMAL PROTEIN S1"/>
    <property type="match status" value="1"/>
</dbReference>
<dbReference type="Gene3D" id="2.40.50.140">
    <property type="entry name" value="Nucleic acid-binding proteins"/>
    <property type="match status" value="6"/>
</dbReference>
<evidence type="ECO:0000256" key="1">
    <source>
        <dbReference type="ARBA" id="ARBA00006767"/>
    </source>
</evidence>
<accession>E6W1T9</accession>
<evidence type="ECO:0000256" key="4">
    <source>
        <dbReference type="ARBA" id="ARBA00022980"/>
    </source>
</evidence>
<dbReference type="PANTHER" id="PTHR10724:SF7">
    <property type="entry name" value="SMALL RIBOSOMAL SUBUNIT PROTEIN BS1C"/>
    <property type="match status" value="1"/>
</dbReference>
<proteinExistence type="inferred from homology"/>
<dbReference type="SMART" id="SM00316">
    <property type="entry name" value="S1"/>
    <property type="match status" value="6"/>
</dbReference>
<dbReference type="SUPFAM" id="SSF50249">
    <property type="entry name" value="Nucleic acid-binding proteins"/>
    <property type="match status" value="6"/>
</dbReference>
<feature type="domain" description="S1 motif" evidence="9">
    <location>
        <begin position="463"/>
        <end position="532"/>
    </location>
</feature>
<evidence type="ECO:0000256" key="8">
    <source>
        <dbReference type="ARBA" id="ARBA00035517"/>
    </source>
</evidence>
<dbReference type="PRINTS" id="PR00681">
    <property type="entry name" value="RIBOSOMALS1"/>
</dbReference>
<evidence type="ECO:0000256" key="6">
    <source>
        <dbReference type="ARBA" id="ARBA00025604"/>
    </source>
</evidence>
<dbReference type="InterPro" id="IPR003029">
    <property type="entry name" value="S1_domain"/>
</dbReference>
<dbReference type="EMBL" id="CP002432">
    <property type="protein sequence ID" value="ADU65471.1"/>
    <property type="molecule type" value="Genomic_DNA"/>
</dbReference>
<evidence type="ECO:0000313" key="11">
    <source>
        <dbReference type="Proteomes" id="UP000002572"/>
    </source>
</evidence>
<comment type="function">
    <text evidence="6">Binds mRNA; thus facilitating recognition of the initiation point. It is needed to translate mRNA with a short Shine-Dalgarno (SD) purine-rich sequence.</text>
</comment>
<sequence length="544" mass="60963">MMENDYRLPDESSEDFAAMLEEDMRQREESGRIVQATVVQKNDSEILLDINEKVEGVVQRSEFTDEEFERLKTGDTFEVFNTGRREDSGFIRASKQKADQRRGWDDIVAGFEEGRLFEGTIVDVVNRGFTVNINGVRAFLPLSQVDLRQVRDNPEEMRTYVGLTGQFKVINVSPKRHNVVVSRRAPLEEEKNKAKQQLIEKLVPGSLLTGRVKNITEYGVFIDLGGFDGLLHITDISWGRVSHPSAVFSEGDEVEVVVLDFNPQNERVSLGYKQKSDDPWNNIAERCECGTVVKGKVVSFVDYGAFVEIEPGIEGLIHISEMSWTSRVRSPSQVLKIGDEVEVRILDIDSENRRLSLSLRAVRPNPWDVVGERYPVGTVVKGKIKNITEFGAFLGLDEGVDGLIHISDMSWSRSNHPSEIVKVGDEVEAKVLAFDREKERLSLGLKQLEENPWDVVEKQFPIGSRVSGTVVNLTDFGAFVKLEDGVEGLLHVSEISHDRIERPSDVLSVGQQIEAAVIKMSKEDRRIGLSMKEVGEGGAESASE</sequence>
<dbReference type="Proteomes" id="UP000002572">
    <property type="component" value="Chromosome"/>
</dbReference>
<dbReference type="PROSITE" id="PS50126">
    <property type="entry name" value="S1"/>
    <property type="match status" value="6"/>
</dbReference>
<dbReference type="FunFam" id="2.40.50.140:FF:000103">
    <property type="entry name" value="protein RRP5 homolog"/>
    <property type="match status" value="1"/>
</dbReference>
<evidence type="ECO:0000256" key="3">
    <source>
        <dbReference type="ARBA" id="ARBA00022884"/>
    </source>
</evidence>
<feature type="domain" description="S1 motif" evidence="9">
    <location>
        <begin position="114"/>
        <end position="184"/>
    </location>
</feature>
<keyword evidence="4" id="KW-0689">Ribosomal protein</keyword>
<dbReference type="InterPro" id="IPR035104">
    <property type="entry name" value="Ribosomal_protein_S1-like"/>
</dbReference>
<dbReference type="AlphaFoldDB" id="E6W1T9"/>
<reference evidence="10 11" key="1">
    <citation type="submission" date="2010-12" db="EMBL/GenBank/DDBJ databases">
        <title>Complete sequence of Desulfurispirillum indicum S5.</title>
        <authorList>
            <consortium name="US DOE Joint Genome Institute"/>
            <person name="Lucas S."/>
            <person name="Copeland A."/>
            <person name="Lapidus A."/>
            <person name="Cheng J.-F."/>
            <person name="Goodwin L."/>
            <person name="Pitluck S."/>
            <person name="Chertkov O."/>
            <person name="Held B."/>
            <person name="Detter J.C."/>
            <person name="Han C."/>
            <person name="Tapia R."/>
            <person name="Land M."/>
            <person name="Hauser L."/>
            <person name="Kyrpides N."/>
            <person name="Ivanova N."/>
            <person name="Mikhailova N."/>
            <person name="Haggblom M."/>
            <person name="Rauschenbach I."/>
            <person name="Bini E."/>
            <person name="Woyke T."/>
        </authorList>
    </citation>
    <scope>NUCLEOTIDE SEQUENCE [LARGE SCALE GENOMIC DNA]</scope>
    <source>
        <strain evidence="11">ATCC BAA-1389 / DSM 22839 / S5</strain>
    </source>
</reference>
<dbReference type="Pfam" id="PF00575">
    <property type="entry name" value="S1"/>
    <property type="match status" value="5"/>
</dbReference>
<dbReference type="GO" id="GO:0006412">
    <property type="term" value="P:translation"/>
    <property type="evidence" value="ECO:0007669"/>
    <property type="project" value="TreeGrafter"/>
</dbReference>
<dbReference type="FunFam" id="2.40.50.140:FF:000011">
    <property type="entry name" value="30S ribosomal protein S1"/>
    <property type="match status" value="2"/>
</dbReference>
<dbReference type="FunCoup" id="E6W1T9">
    <property type="interactions" value="499"/>
</dbReference>
<dbReference type="KEGG" id="din:Selin_0727"/>
<dbReference type="GO" id="GO:1990904">
    <property type="term" value="C:ribonucleoprotein complex"/>
    <property type="evidence" value="ECO:0007669"/>
    <property type="project" value="UniProtKB-KW"/>
</dbReference>
<evidence type="ECO:0000256" key="7">
    <source>
        <dbReference type="ARBA" id="ARBA00035293"/>
    </source>
</evidence>
<dbReference type="CDD" id="cd05688">
    <property type="entry name" value="S1_RPS1_repeat_ec3"/>
    <property type="match status" value="3"/>
</dbReference>
<evidence type="ECO:0000313" key="10">
    <source>
        <dbReference type="EMBL" id="ADU65471.1"/>
    </source>
</evidence>
<keyword evidence="5" id="KW-0687">Ribonucleoprotein</keyword>
<dbReference type="NCBIfam" id="NF004952">
    <property type="entry name" value="PRK06299.1-2"/>
    <property type="match status" value="1"/>
</dbReference>
<dbReference type="HOGENOM" id="CLU_015805_2_1_0"/>
<gene>
    <name evidence="10" type="ordered locus">Selin_0727</name>
</gene>
<evidence type="ECO:0000256" key="2">
    <source>
        <dbReference type="ARBA" id="ARBA00022737"/>
    </source>
</evidence>
<dbReference type="eggNOG" id="COG0539">
    <property type="taxonomic scope" value="Bacteria"/>
</dbReference>
<dbReference type="GO" id="GO:0003729">
    <property type="term" value="F:mRNA binding"/>
    <property type="evidence" value="ECO:0007669"/>
    <property type="project" value="TreeGrafter"/>
</dbReference>
<name>E6W1T9_DESIS</name>
<dbReference type="InterPro" id="IPR012340">
    <property type="entry name" value="NA-bd_OB-fold"/>
</dbReference>
<dbReference type="RefSeq" id="WP_013505359.1">
    <property type="nucleotide sequence ID" value="NC_014836.1"/>
</dbReference>
<feature type="domain" description="S1 motif" evidence="9">
    <location>
        <begin position="377"/>
        <end position="446"/>
    </location>
</feature>
<evidence type="ECO:0000259" key="9">
    <source>
        <dbReference type="PROSITE" id="PS50126"/>
    </source>
</evidence>
<comment type="similarity">
    <text evidence="1">Belongs to the bacterial ribosomal protein bS1 family.</text>
</comment>